<sequence>MGVEVADFEKAPSPIDAEISNEKENGKPGAQENGSVKGEVNKVSDANFPKDAVDEWPEHKIHQFYFVRCRPLEDPKVKAKMDQADKEIVRWSQARFQIIEKLKAKRSERGEIISQLKPLDVENKQFNIMVDEKRKEMEPLQQALGKLRTANTTGRGYGLCSSEEELDELILSLNYQIQHESISLVEEKQILREIKQLEGTRDKVIANAIMRTKLQDSLGQKEAIQDQVKLMGVDLDGVRKDQQSIKGRIKNLRDELERIDADINSLQEELTAVTEKKDKAYESMHELRKLRDDGNTLFYENRTLLNKVRDLAAKKDVKALQELSLLEVEKFISSWSVNKSFRNDYEKRLLQSLDGRQMSKDARSRNPDEMPLVAVEKSTPSVMEVAVKVSSKKTKEDTKGGDLQMEPTPSQKDPKEAPKKATEPENASEVVGSVAKEKDISKKLAKEPEVENKIDAEKLKEIKREEQVAKAKQAMERKKRLAEKNAAKAALKAQKEAEKKLKDREKKLKKKSAASGPATNSEEQAEETTEQESDLSTEAPSLEEEKDKKVQKEKTTIRHRGKVRGTESMPKVFPRRRKSTNYWVWAAPAAGVLVLLLLLALGYQYFA</sequence>
<keyword evidence="14" id="KW-1185">Reference proteome</keyword>
<evidence type="ECO:0000256" key="6">
    <source>
        <dbReference type="ARBA" id="ARBA00022989"/>
    </source>
</evidence>
<feature type="region of interest" description="Disordered" evidence="11">
    <location>
        <begin position="1"/>
        <end position="42"/>
    </location>
</feature>
<gene>
    <name evidence="13" type="ORF">SAY86_006489</name>
</gene>
<comment type="caution">
    <text evidence="13">The sequence shown here is derived from an EMBL/GenBank/DDBJ whole genome shotgun (WGS) entry which is preliminary data.</text>
</comment>
<feature type="compositionally biased region" description="Basic and acidic residues" evidence="11">
    <location>
        <begin position="435"/>
        <end position="486"/>
    </location>
</feature>
<evidence type="ECO:0000256" key="2">
    <source>
        <dbReference type="ARBA" id="ARBA00004389"/>
    </source>
</evidence>
<dbReference type="EMBL" id="JAXQNO010000017">
    <property type="protein sequence ID" value="KAK4778961.1"/>
    <property type="molecule type" value="Genomic_DNA"/>
</dbReference>
<proteinExistence type="inferred from homology"/>
<dbReference type="PANTHER" id="PTHR32219:SF2">
    <property type="entry name" value="PROTON PUMP-INTERACTOR 1"/>
    <property type="match status" value="1"/>
</dbReference>
<keyword evidence="6 12" id="KW-1133">Transmembrane helix</keyword>
<evidence type="ECO:0000256" key="11">
    <source>
        <dbReference type="SAM" id="MobiDB-lite"/>
    </source>
</evidence>
<feature type="compositionally biased region" description="Acidic residues" evidence="11">
    <location>
        <begin position="523"/>
        <end position="535"/>
    </location>
</feature>
<protein>
    <recommendedName>
        <fullName evidence="15">Proton pump-interactor 1</fullName>
    </recommendedName>
</protein>
<evidence type="ECO:0000256" key="10">
    <source>
        <dbReference type="SAM" id="Coils"/>
    </source>
</evidence>
<evidence type="ECO:0000256" key="12">
    <source>
        <dbReference type="SAM" id="Phobius"/>
    </source>
</evidence>
<evidence type="ECO:0000256" key="3">
    <source>
        <dbReference type="ARBA" id="ARBA00022475"/>
    </source>
</evidence>
<keyword evidence="5" id="KW-0256">Endoplasmic reticulum</keyword>
<feature type="region of interest" description="Disordered" evidence="11">
    <location>
        <begin position="387"/>
        <end position="570"/>
    </location>
</feature>
<dbReference type="GO" id="GO:0005789">
    <property type="term" value="C:endoplasmic reticulum membrane"/>
    <property type="evidence" value="ECO:0007669"/>
    <property type="project" value="UniProtKB-SubCell"/>
</dbReference>
<dbReference type="InterPro" id="IPR055282">
    <property type="entry name" value="PPI1-4"/>
</dbReference>
<accession>A0AAN7L4M4</accession>
<feature type="compositionally biased region" description="Basic and acidic residues" evidence="11">
    <location>
        <begin position="543"/>
        <end position="556"/>
    </location>
</feature>
<comment type="subcellular location">
    <subcellularLocation>
        <location evidence="1">Cell membrane</location>
        <topology evidence="1">Single-pass membrane protein</topology>
    </subcellularLocation>
    <subcellularLocation>
        <location evidence="2">Endoplasmic reticulum membrane</location>
        <topology evidence="2">Single-pass membrane protein</topology>
    </subcellularLocation>
</comment>
<evidence type="ECO:0000256" key="8">
    <source>
        <dbReference type="ARBA" id="ARBA00023136"/>
    </source>
</evidence>
<dbReference type="GO" id="GO:0005886">
    <property type="term" value="C:plasma membrane"/>
    <property type="evidence" value="ECO:0007669"/>
    <property type="project" value="UniProtKB-SubCell"/>
</dbReference>
<keyword evidence="7 10" id="KW-0175">Coiled coil</keyword>
<feature type="compositionally biased region" description="Basic and acidic residues" evidence="11">
    <location>
        <begin position="493"/>
        <end position="506"/>
    </location>
</feature>
<feature type="compositionally biased region" description="Basic and acidic residues" evidence="11">
    <location>
        <begin position="412"/>
        <end position="423"/>
    </location>
</feature>
<dbReference type="PANTHER" id="PTHR32219">
    <property type="entry name" value="RNA-BINDING PROTEIN YLMH-RELATED"/>
    <property type="match status" value="1"/>
</dbReference>
<evidence type="ECO:0000313" key="14">
    <source>
        <dbReference type="Proteomes" id="UP001346149"/>
    </source>
</evidence>
<dbReference type="Proteomes" id="UP001346149">
    <property type="component" value="Unassembled WGS sequence"/>
</dbReference>
<comment type="similarity">
    <text evidence="9">Belongs to the plant Proton pump-interactor protein family.</text>
</comment>
<evidence type="ECO:0000256" key="9">
    <source>
        <dbReference type="ARBA" id="ARBA00038080"/>
    </source>
</evidence>
<evidence type="ECO:0008006" key="15">
    <source>
        <dbReference type="Google" id="ProtNLM"/>
    </source>
</evidence>
<dbReference type="AlphaFoldDB" id="A0AAN7L4M4"/>
<name>A0AAN7L4M4_TRANT</name>
<keyword evidence="8 12" id="KW-0472">Membrane</keyword>
<evidence type="ECO:0000256" key="4">
    <source>
        <dbReference type="ARBA" id="ARBA00022692"/>
    </source>
</evidence>
<keyword evidence="3" id="KW-1003">Cell membrane</keyword>
<keyword evidence="4 12" id="KW-0812">Transmembrane</keyword>
<reference evidence="13 14" key="1">
    <citation type="journal article" date="2023" name="Hortic Res">
        <title>Pangenome of water caltrop reveals structural variations and asymmetric subgenome divergence after allopolyploidization.</title>
        <authorList>
            <person name="Zhang X."/>
            <person name="Chen Y."/>
            <person name="Wang L."/>
            <person name="Yuan Y."/>
            <person name="Fang M."/>
            <person name="Shi L."/>
            <person name="Lu R."/>
            <person name="Comes H.P."/>
            <person name="Ma Y."/>
            <person name="Chen Y."/>
            <person name="Huang G."/>
            <person name="Zhou Y."/>
            <person name="Zheng Z."/>
            <person name="Qiu Y."/>
        </authorList>
    </citation>
    <scope>NUCLEOTIDE SEQUENCE [LARGE SCALE GENOMIC DNA]</scope>
    <source>
        <strain evidence="13">F231</strain>
    </source>
</reference>
<organism evidence="13 14">
    <name type="scientific">Trapa natans</name>
    <name type="common">Water chestnut</name>
    <dbReference type="NCBI Taxonomy" id="22666"/>
    <lineage>
        <taxon>Eukaryota</taxon>
        <taxon>Viridiplantae</taxon>
        <taxon>Streptophyta</taxon>
        <taxon>Embryophyta</taxon>
        <taxon>Tracheophyta</taxon>
        <taxon>Spermatophyta</taxon>
        <taxon>Magnoliopsida</taxon>
        <taxon>eudicotyledons</taxon>
        <taxon>Gunneridae</taxon>
        <taxon>Pentapetalae</taxon>
        <taxon>rosids</taxon>
        <taxon>malvids</taxon>
        <taxon>Myrtales</taxon>
        <taxon>Lythraceae</taxon>
        <taxon>Trapa</taxon>
    </lineage>
</organism>
<evidence type="ECO:0000256" key="7">
    <source>
        <dbReference type="ARBA" id="ARBA00023054"/>
    </source>
</evidence>
<evidence type="ECO:0000256" key="1">
    <source>
        <dbReference type="ARBA" id="ARBA00004162"/>
    </source>
</evidence>
<feature type="coiled-coil region" evidence="10">
    <location>
        <begin position="235"/>
        <end position="283"/>
    </location>
</feature>
<evidence type="ECO:0000256" key="5">
    <source>
        <dbReference type="ARBA" id="ARBA00022824"/>
    </source>
</evidence>
<evidence type="ECO:0000313" key="13">
    <source>
        <dbReference type="EMBL" id="KAK4778961.1"/>
    </source>
</evidence>
<feature type="transmembrane region" description="Helical" evidence="12">
    <location>
        <begin position="582"/>
        <end position="606"/>
    </location>
</feature>